<comment type="caution">
    <text evidence="1">The sequence shown here is derived from an EMBL/GenBank/DDBJ whole genome shotgun (WGS) entry which is preliminary data.</text>
</comment>
<sequence length="273" mass="31470">MSDLIKRIKRNLSRSGQLRYGDKVAYLIPSVFSATGMFGLKVLKSIEKKYSSNVITFTDDCYLVKELKTIEENVIEKILFIEIPDEVKQVFHDIGLMKWWRRYRTVASYAVESVGFNSLIIPMCSDAIVKMEISSIASSNFEGAEENALVIKKPSGFSFINLYHGITCREVSFFSYLLYSNLYEKQLLAEYNIKRSIADEYAENILASAMKWRSGEILNSVDKSLRWLLEKEAYNRCKFCGGLSLHGEVCEDCKIFNEKKLYKYLEEISVKEC</sequence>
<gene>
    <name evidence="1" type="ORF">ENW83_02215</name>
</gene>
<reference evidence="1" key="1">
    <citation type="journal article" date="2020" name="mSystems">
        <title>Genome- and Community-Level Interaction Insights into Carbon Utilization and Element Cycling Functions of Hydrothermarchaeota in Hydrothermal Sediment.</title>
        <authorList>
            <person name="Zhou Z."/>
            <person name="Liu Y."/>
            <person name="Xu W."/>
            <person name="Pan J."/>
            <person name="Luo Z.H."/>
            <person name="Li M."/>
        </authorList>
    </citation>
    <scope>NUCLEOTIDE SEQUENCE [LARGE SCALE GENOMIC DNA]</scope>
    <source>
        <strain evidence="1">SpSt-885</strain>
    </source>
</reference>
<protein>
    <submittedName>
        <fullName evidence="1">Uncharacterized protein</fullName>
    </submittedName>
</protein>
<accession>A0A7J3SKH5</accession>
<dbReference type="EMBL" id="DTLS01000060">
    <property type="protein sequence ID" value="HGZ60007.1"/>
    <property type="molecule type" value="Genomic_DNA"/>
</dbReference>
<dbReference type="AlphaFoldDB" id="A0A7J3SKH5"/>
<organism evidence="1">
    <name type="scientific">Fervidicoccus fontis</name>
    <dbReference type="NCBI Taxonomy" id="683846"/>
    <lineage>
        <taxon>Archaea</taxon>
        <taxon>Thermoproteota</taxon>
        <taxon>Thermoprotei</taxon>
        <taxon>Fervidicoccales</taxon>
        <taxon>Fervidicoccaceae</taxon>
        <taxon>Fervidicoccus</taxon>
    </lineage>
</organism>
<proteinExistence type="predicted"/>
<evidence type="ECO:0000313" key="1">
    <source>
        <dbReference type="EMBL" id="HGZ60007.1"/>
    </source>
</evidence>
<name>A0A7J3SKH5_9CREN</name>